<dbReference type="Proteomes" id="UP000648239">
    <property type="component" value="Unassembled WGS sequence"/>
</dbReference>
<evidence type="ECO:0000256" key="1">
    <source>
        <dbReference type="PROSITE-ProRule" id="PRU00339"/>
    </source>
</evidence>
<evidence type="ECO:0000256" key="2">
    <source>
        <dbReference type="SAM" id="SignalP"/>
    </source>
</evidence>
<comment type="caution">
    <text evidence="4">The sequence shown here is derived from an EMBL/GenBank/DDBJ whole genome shotgun (WGS) entry which is preliminary data.</text>
</comment>
<dbReference type="Pfam" id="PF17820">
    <property type="entry name" value="PDZ_6"/>
    <property type="match status" value="1"/>
</dbReference>
<dbReference type="EMBL" id="JACXWD010000003">
    <property type="protein sequence ID" value="MBD3866850.1"/>
    <property type="molecule type" value="Genomic_DNA"/>
</dbReference>
<dbReference type="SMART" id="SM00228">
    <property type="entry name" value="PDZ"/>
    <property type="match status" value="1"/>
</dbReference>
<dbReference type="PROSITE" id="PS50106">
    <property type="entry name" value="PDZ"/>
    <property type="match status" value="1"/>
</dbReference>
<dbReference type="Gene3D" id="2.30.42.10">
    <property type="match status" value="1"/>
</dbReference>
<feature type="chain" id="PRO_5035318053" evidence="2">
    <location>
        <begin position="23"/>
        <end position="668"/>
    </location>
</feature>
<dbReference type="InterPro" id="IPR019734">
    <property type="entry name" value="TPR_rpt"/>
</dbReference>
<dbReference type="InterPro" id="IPR011990">
    <property type="entry name" value="TPR-like_helical_dom_sf"/>
</dbReference>
<feature type="signal peptide" evidence="2">
    <location>
        <begin position="1"/>
        <end position="22"/>
    </location>
</feature>
<dbReference type="SUPFAM" id="SSF48452">
    <property type="entry name" value="TPR-like"/>
    <property type="match status" value="1"/>
</dbReference>
<dbReference type="SMART" id="SM00028">
    <property type="entry name" value="TPR"/>
    <property type="match status" value="3"/>
</dbReference>
<evidence type="ECO:0000259" key="3">
    <source>
        <dbReference type="PROSITE" id="PS50106"/>
    </source>
</evidence>
<feature type="domain" description="PDZ" evidence="3">
    <location>
        <begin position="454"/>
        <end position="494"/>
    </location>
</feature>
<dbReference type="AlphaFoldDB" id="A0A8J6XXC4"/>
<dbReference type="PROSITE" id="PS50005">
    <property type="entry name" value="TPR"/>
    <property type="match status" value="1"/>
</dbReference>
<dbReference type="Gene3D" id="1.25.40.10">
    <property type="entry name" value="Tetratricopeptide repeat domain"/>
    <property type="match status" value="2"/>
</dbReference>
<gene>
    <name evidence="4" type="ORF">IFK94_01895</name>
</gene>
<evidence type="ECO:0000313" key="4">
    <source>
        <dbReference type="EMBL" id="MBD3866850.1"/>
    </source>
</evidence>
<protein>
    <submittedName>
        <fullName evidence="4">PDZ domain-containing protein</fullName>
    </submittedName>
</protein>
<dbReference type="InterPro" id="IPR041489">
    <property type="entry name" value="PDZ_6"/>
</dbReference>
<reference evidence="4 5" key="1">
    <citation type="submission" date="2020-08" db="EMBL/GenBank/DDBJ databases">
        <title>Acidobacteriota in marine sediments use diverse sulfur dissimilation pathways.</title>
        <authorList>
            <person name="Wasmund K."/>
        </authorList>
    </citation>
    <scope>NUCLEOTIDE SEQUENCE [LARGE SCALE GENOMIC DNA]</scope>
    <source>
        <strain evidence="4">MAG AM4</strain>
    </source>
</reference>
<keyword evidence="1" id="KW-0802">TPR repeat</keyword>
<keyword evidence="2" id="KW-0732">Signal</keyword>
<proteinExistence type="predicted"/>
<dbReference type="SUPFAM" id="SSF50156">
    <property type="entry name" value="PDZ domain-like"/>
    <property type="match status" value="1"/>
</dbReference>
<feature type="repeat" description="TPR" evidence="1">
    <location>
        <begin position="68"/>
        <end position="101"/>
    </location>
</feature>
<sequence length="668" mass="72244">MKRIACGCFLVALLLVPGPSWSQEQDPASVVEILARVRDDLIQLRLEQALASLDGLFERSDLTRQERADAWVLRSRAHVAFGDLDAAMEDYREILNLRPGFRQESSLVTPEAEKRFNKLRAEMISTLRLDIQPADAVLIIDGEKILPSASGTVAVLAGSRRIRLEKRGFDALDEELDLPAGVEFGFQRQLFPNARDVVIRSWVPGVQVLVDGGEAGETARAGNSSEGYGDSQGGVLVIQDMSLGEHQFEFRMDCYLTQSLKRMVTVDIMEPTPLLLPRLEMERLHVPLVAKADFPQAEIFVDGDKVGDLQSELLFLCPGERDVEFRAGGRTVYGSRVNARDGEPVEIAATARPTVILAGADSWPAALEQAALRYSRAEMESTPLDRGVNDPERWDPDDFPADVDLVFAVLEKDDLGVGRMIMYSPILDSFQEMTPERVDALSALRPVWMVPAPGVKLVDAPGGGGILVAAVRPGGPAGRAGLSPGARLLDLDGQAPAAVVDYEAALAGTAPGESRTLRFRTGDGEDDVLEVVVPSGDSPLVAGSAMRGQALPLMAAWARVDMAAYPDRSVSAQANLALALAEAGNFKAAVEAWKRVRWTDRPGIGEGTRAYYLGRVLDRLGREDEAVRAFRRAASTHATVFTDDGPGVAPAARDHLADLGVSSADLHE</sequence>
<name>A0A8J6XXC4_9BACT</name>
<dbReference type="InterPro" id="IPR036034">
    <property type="entry name" value="PDZ_sf"/>
</dbReference>
<accession>A0A8J6XXC4</accession>
<organism evidence="4 5">
    <name type="scientific">Candidatus Polarisedimenticola svalbardensis</name>
    <dbReference type="NCBI Taxonomy" id="2886004"/>
    <lineage>
        <taxon>Bacteria</taxon>
        <taxon>Pseudomonadati</taxon>
        <taxon>Acidobacteriota</taxon>
        <taxon>Candidatus Polarisedimenticolia</taxon>
        <taxon>Candidatus Polarisedimenticolales</taxon>
        <taxon>Candidatus Polarisedimenticolaceae</taxon>
        <taxon>Candidatus Polarisedimenticola</taxon>
    </lineage>
</organism>
<dbReference type="Pfam" id="PF13181">
    <property type="entry name" value="TPR_8"/>
    <property type="match status" value="1"/>
</dbReference>
<evidence type="ECO:0000313" key="5">
    <source>
        <dbReference type="Proteomes" id="UP000648239"/>
    </source>
</evidence>
<dbReference type="InterPro" id="IPR001478">
    <property type="entry name" value="PDZ"/>
</dbReference>